<proteinExistence type="predicted"/>
<keyword evidence="3" id="KW-1185">Reference proteome</keyword>
<evidence type="ECO:0000313" key="2">
    <source>
        <dbReference type="EMBL" id="GAA4308163.1"/>
    </source>
</evidence>
<dbReference type="EMBL" id="BAABFT010000001">
    <property type="protein sequence ID" value="GAA4308163.1"/>
    <property type="molecule type" value="Genomic_DNA"/>
</dbReference>
<name>A0ABP8FP87_9SPHI</name>
<dbReference type="RefSeq" id="WP_345209102.1">
    <property type="nucleotide sequence ID" value="NZ_BAABFT010000001.1"/>
</dbReference>
<organism evidence="2 3">
    <name type="scientific">Mucilaginibacter gynuensis</name>
    <dbReference type="NCBI Taxonomy" id="1302236"/>
    <lineage>
        <taxon>Bacteria</taxon>
        <taxon>Pseudomonadati</taxon>
        <taxon>Bacteroidota</taxon>
        <taxon>Sphingobacteriia</taxon>
        <taxon>Sphingobacteriales</taxon>
        <taxon>Sphingobacteriaceae</taxon>
        <taxon>Mucilaginibacter</taxon>
    </lineage>
</organism>
<gene>
    <name evidence="2" type="ORF">GCM10023149_01940</name>
</gene>
<feature type="domain" description="DUF4859" evidence="1">
    <location>
        <begin position="499"/>
        <end position="609"/>
    </location>
</feature>
<dbReference type="Proteomes" id="UP001500582">
    <property type="component" value="Unassembled WGS sequence"/>
</dbReference>
<accession>A0ABP8FP87</accession>
<dbReference type="InterPro" id="IPR045690">
    <property type="entry name" value="DUF6055"/>
</dbReference>
<comment type="caution">
    <text evidence="2">The sequence shown here is derived from an EMBL/GenBank/DDBJ whole genome shotgun (WGS) entry which is preliminary data.</text>
</comment>
<sequence length="623" mass="69794">MYKLSITATVKALFCILFLTVLVSVNGCKKQATKPNNPETPVVKPEPESLKIYKPKEMQNMNWDSDTSKFCYARSKQSDHFILFWSKEYGKDLPSASTVPDAYRVDIEDLLSKAEIFYDLNVNKLKFADISSGTSNLGKYKMMIFLYHQDTWLATGAGYDDTIGALWVSPSTCQPVSSVIAHEIGHSFQYQVSCDLGLTHGFRYGYGTDASGGNGYWEQTAQWQAYQAYPAEIFTNWQFAGYFKNYNKHVIHEDYRYASYILNTFWAQKHGIDIVAKIWRQSVKPEDPIQAYQRLTGIDNEKFNDEVYDQASKVVTWDLDVLRSYGKSYIGKMDYKMTALNDGWFQPDYSFCPQTTGFNVLPLNVPDGSATVTADFAGMVNAAGFNQVTNASNAGWRYGFVALMKDGTRVYSSMFSAKEGKATFAVPANSDRLWFVVTGAPKTYSRHAWDDNNSNDEQWPYKIKFANTNLLGYVNPGTAASPKDVSFSYDVSITHDNINYASAQVSVDVSKLISAFLLQPDQLTSLMGSGIKFYAIESNGKLNATTTANGFGHWFDASGNVISWGTGATVWSEYDEKNFNFTLGQYPGHVKAGDKFILKQAFVYTTANNKSAQATFTFNVTIL</sequence>
<reference evidence="3" key="1">
    <citation type="journal article" date="2019" name="Int. J. Syst. Evol. Microbiol.">
        <title>The Global Catalogue of Microorganisms (GCM) 10K type strain sequencing project: providing services to taxonomists for standard genome sequencing and annotation.</title>
        <authorList>
            <consortium name="The Broad Institute Genomics Platform"/>
            <consortium name="The Broad Institute Genome Sequencing Center for Infectious Disease"/>
            <person name="Wu L."/>
            <person name="Ma J."/>
        </authorList>
    </citation>
    <scope>NUCLEOTIDE SEQUENCE [LARGE SCALE GENOMIC DNA]</scope>
    <source>
        <strain evidence="3">JCM 17705</strain>
    </source>
</reference>
<evidence type="ECO:0000313" key="3">
    <source>
        <dbReference type="Proteomes" id="UP001500582"/>
    </source>
</evidence>
<evidence type="ECO:0000259" key="1">
    <source>
        <dbReference type="Pfam" id="PF16151"/>
    </source>
</evidence>
<dbReference type="InterPro" id="IPR032339">
    <property type="entry name" value="DUF4859"/>
</dbReference>
<dbReference type="Pfam" id="PF19527">
    <property type="entry name" value="DUF6055"/>
    <property type="match status" value="1"/>
</dbReference>
<protein>
    <recommendedName>
        <fullName evidence="1">DUF4859 domain-containing protein</fullName>
    </recommendedName>
</protein>
<dbReference type="Pfam" id="PF16151">
    <property type="entry name" value="DUF4859"/>
    <property type="match status" value="1"/>
</dbReference>